<dbReference type="PROSITE" id="PS00676">
    <property type="entry name" value="SIGMA54_INTERACT_2"/>
    <property type="match status" value="1"/>
</dbReference>
<evidence type="ECO:0000259" key="10">
    <source>
        <dbReference type="PROSITE" id="PS50110"/>
    </source>
</evidence>
<dbReference type="CDD" id="cd00009">
    <property type="entry name" value="AAA"/>
    <property type="match status" value="1"/>
</dbReference>
<evidence type="ECO:0000256" key="3">
    <source>
        <dbReference type="ARBA" id="ARBA00022840"/>
    </source>
</evidence>
<dbReference type="InterPro" id="IPR002078">
    <property type="entry name" value="Sigma_54_int"/>
</dbReference>
<organism evidence="11 12">
    <name type="scientific">Thermanaerosceptrum fracticalcis</name>
    <dbReference type="NCBI Taxonomy" id="1712410"/>
    <lineage>
        <taxon>Bacteria</taxon>
        <taxon>Bacillati</taxon>
        <taxon>Bacillota</taxon>
        <taxon>Clostridia</taxon>
        <taxon>Eubacteriales</taxon>
        <taxon>Peptococcaceae</taxon>
        <taxon>Thermanaerosceptrum</taxon>
    </lineage>
</organism>
<feature type="modified residue" description="4-aspartylphosphate" evidence="8">
    <location>
        <position position="63"/>
    </location>
</feature>
<dbReference type="InterPro" id="IPR027417">
    <property type="entry name" value="P-loop_NTPase"/>
</dbReference>
<evidence type="ECO:0000256" key="1">
    <source>
        <dbReference type="ARBA" id="ARBA00018672"/>
    </source>
</evidence>
<evidence type="ECO:0000256" key="5">
    <source>
        <dbReference type="ARBA" id="ARBA00023125"/>
    </source>
</evidence>
<dbReference type="Gene3D" id="3.40.50.300">
    <property type="entry name" value="P-loop containing nucleotide triphosphate hydrolases"/>
    <property type="match status" value="1"/>
</dbReference>
<dbReference type="Pfam" id="PF25601">
    <property type="entry name" value="AAA_lid_14"/>
    <property type="match status" value="1"/>
</dbReference>
<dbReference type="KEGG" id="tfr:BR63_11080"/>
<dbReference type="InterPro" id="IPR025943">
    <property type="entry name" value="Sigma_54_int_dom_ATP-bd_2"/>
</dbReference>
<gene>
    <name evidence="11" type="ORF">BR63_11080</name>
</gene>
<evidence type="ECO:0000256" key="6">
    <source>
        <dbReference type="ARBA" id="ARBA00023163"/>
    </source>
</evidence>
<dbReference type="FunFam" id="3.40.50.300:FF:000006">
    <property type="entry name" value="DNA-binding transcriptional regulator NtrC"/>
    <property type="match status" value="1"/>
</dbReference>
<reference evidence="11 12" key="1">
    <citation type="journal article" date="2019" name="Front. Microbiol.">
        <title>Thermoanaerosceptrum fracticalcis gen. nov. sp. nov., a Novel Fumarate-Fermenting Microorganism From a Deep Fractured Carbonate Aquifer of the US Great Basin.</title>
        <authorList>
            <person name="Hamilton-Brehm S.D."/>
            <person name="Stewart L.E."/>
            <person name="Zavarin M."/>
            <person name="Caldwell M."/>
            <person name="Lawson P.A."/>
            <person name="Onstott T.C."/>
            <person name="Grzymski J."/>
            <person name="Neveux I."/>
            <person name="Lollar B.S."/>
            <person name="Russell C.E."/>
            <person name="Moser D.P."/>
        </authorList>
    </citation>
    <scope>NUCLEOTIDE SEQUENCE [LARGE SCALE GENOMIC DNA]</scope>
    <source>
        <strain evidence="11 12">DRI-13</strain>
    </source>
</reference>
<accession>A0A7G6E401</accession>
<dbReference type="Gene3D" id="1.10.8.60">
    <property type="match status" value="1"/>
</dbReference>
<keyword evidence="12" id="KW-1185">Reference proteome</keyword>
<name>A0A7G6E401_THEFR</name>
<dbReference type="Proteomes" id="UP000515847">
    <property type="component" value="Chromosome"/>
</dbReference>
<dbReference type="GO" id="GO:0005524">
    <property type="term" value="F:ATP binding"/>
    <property type="evidence" value="ECO:0007669"/>
    <property type="project" value="UniProtKB-KW"/>
</dbReference>
<dbReference type="InterPro" id="IPR011006">
    <property type="entry name" value="CheY-like_superfamily"/>
</dbReference>
<evidence type="ECO:0000256" key="4">
    <source>
        <dbReference type="ARBA" id="ARBA00023015"/>
    </source>
</evidence>
<evidence type="ECO:0000313" key="12">
    <source>
        <dbReference type="Proteomes" id="UP000515847"/>
    </source>
</evidence>
<keyword evidence="5" id="KW-0238">DNA-binding</keyword>
<keyword evidence="4" id="KW-0805">Transcription regulation</keyword>
<evidence type="ECO:0000256" key="2">
    <source>
        <dbReference type="ARBA" id="ARBA00022741"/>
    </source>
</evidence>
<dbReference type="PROSITE" id="PS50110">
    <property type="entry name" value="RESPONSE_REGULATORY"/>
    <property type="match status" value="1"/>
</dbReference>
<dbReference type="SUPFAM" id="SSF46689">
    <property type="entry name" value="Homeodomain-like"/>
    <property type="match status" value="1"/>
</dbReference>
<dbReference type="Pfam" id="PF00072">
    <property type="entry name" value="Response_reg"/>
    <property type="match status" value="1"/>
</dbReference>
<dbReference type="PANTHER" id="PTHR32071">
    <property type="entry name" value="TRANSCRIPTIONAL REGULATORY PROTEIN"/>
    <property type="match status" value="1"/>
</dbReference>
<keyword evidence="2" id="KW-0547">Nucleotide-binding</keyword>
<dbReference type="GO" id="GO:0006355">
    <property type="term" value="P:regulation of DNA-templated transcription"/>
    <property type="evidence" value="ECO:0007669"/>
    <property type="project" value="InterPro"/>
</dbReference>
<dbReference type="Gene3D" id="1.10.10.60">
    <property type="entry name" value="Homeodomain-like"/>
    <property type="match status" value="1"/>
</dbReference>
<proteinExistence type="predicted"/>
<dbReference type="InterPro" id="IPR025662">
    <property type="entry name" value="Sigma_54_int_dom_ATP-bd_1"/>
</dbReference>
<evidence type="ECO:0000313" key="11">
    <source>
        <dbReference type="EMBL" id="QNB46805.1"/>
    </source>
</evidence>
<dbReference type="Pfam" id="PF00158">
    <property type="entry name" value="Sigma54_activat"/>
    <property type="match status" value="1"/>
</dbReference>
<dbReference type="GO" id="GO:0000160">
    <property type="term" value="P:phosphorelay signal transduction system"/>
    <property type="evidence" value="ECO:0007669"/>
    <property type="project" value="InterPro"/>
</dbReference>
<keyword evidence="3" id="KW-0067">ATP-binding</keyword>
<dbReference type="SMART" id="SM00382">
    <property type="entry name" value="AAA"/>
    <property type="match status" value="1"/>
</dbReference>
<sequence>MACPGRRYIPLKKRILIIDDEVILASSLREGLKDLGYEVETAFSGEEGLDRVVIFQPHLVFLDLRLPATGGIQVLKEIKNIDKNIEVVMMTAYADTKTAVSAIKLGAYDYLNKPFELDQIAIMANKVLENISLRNQTFLLNEDKKRNITPIIGEHPSMLEVLRQVKILARHTDTTVLIRGETGTGKGRLALDLHYLSARRDRPFVEINCGAIPENLLESELFGFEKNAFTGAQQAKKGLLELADGGTVFLDEIGELSSDMQVKLLKFLDEKRFKRIGGLREIEVDVRVITATNSDLETAIKQRTFREDLYYRLNVVPIYLPPLRERGNDIITLAQFFFRDFSKKMGKDILDLSEEVKEVFLRYRWPGNIRELRNVAERITILYNIERVEIQHLPLEIREGFPKAEESVPLGEVHLEPGLSLETLLEEIERKYIAKALEKAGNNITRAAEMLGMSRYALQRRLEKYNMHNG</sequence>
<dbReference type="InterPro" id="IPR002197">
    <property type="entry name" value="HTH_Fis"/>
</dbReference>
<dbReference type="GO" id="GO:0043565">
    <property type="term" value="F:sequence-specific DNA binding"/>
    <property type="evidence" value="ECO:0007669"/>
    <property type="project" value="InterPro"/>
</dbReference>
<feature type="domain" description="Response regulatory" evidence="10">
    <location>
        <begin position="14"/>
        <end position="128"/>
    </location>
</feature>
<dbReference type="PROSITE" id="PS50045">
    <property type="entry name" value="SIGMA54_INTERACT_4"/>
    <property type="match status" value="1"/>
</dbReference>
<comment type="function">
    <text evidence="7">May play the central regulatory role in sporulation. It may be an element of the effector pathway responsible for the activation of sporulation genes in response to nutritional stress. Spo0A may act in concert with spo0H (a sigma factor) to control the expression of some genes that are critical to the sporulation process.</text>
</comment>
<protein>
    <recommendedName>
        <fullName evidence="1">Stage 0 sporulation protein A homolog</fullName>
    </recommendedName>
</protein>
<dbReference type="EMBL" id="CP045798">
    <property type="protein sequence ID" value="QNB46805.1"/>
    <property type="molecule type" value="Genomic_DNA"/>
</dbReference>
<keyword evidence="6" id="KW-0804">Transcription</keyword>
<evidence type="ECO:0000256" key="8">
    <source>
        <dbReference type="PROSITE-ProRule" id="PRU00169"/>
    </source>
</evidence>
<dbReference type="SUPFAM" id="SSF52540">
    <property type="entry name" value="P-loop containing nucleoside triphosphate hydrolases"/>
    <property type="match status" value="1"/>
</dbReference>
<dbReference type="SMART" id="SM00448">
    <property type="entry name" value="REC"/>
    <property type="match status" value="1"/>
</dbReference>
<dbReference type="PROSITE" id="PS00675">
    <property type="entry name" value="SIGMA54_INTERACT_1"/>
    <property type="match status" value="1"/>
</dbReference>
<dbReference type="PRINTS" id="PR01590">
    <property type="entry name" value="HTHFIS"/>
</dbReference>
<evidence type="ECO:0000259" key="9">
    <source>
        <dbReference type="PROSITE" id="PS50045"/>
    </source>
</evidence>
<keyword evidence="8" id="KW-0597">Phosphoprotein</keyword>
<dbReference type="InterPro" id="IPR025944">
    <property type="entry name" value="Sigma_54_int_dom_CS"/>
</dbReference>
<dbReference type="InterPro" id="IPR058031">
    <property type="entry name" value="AAA_lid_NorR"/>
</dbReference>
<dbReference type="AlphaFoldDB" id="A0A7G6E401"/>
<dbReference type="PANTHER" id="PTHR32071:SF113">
    <property type="entry name" value="ALGINATE BIOSYNTHESIS TRANSCRIPTIONAL REGULATORY PROTEIN ALGB"/>
    <property type="match status" value="1"/>
</dbReference>
<dbReference type="SUPFAM" id="SSF52172">
    <property type="entry name" value="CheY-like"/>
    <property type="match status" value="1"/>
</dbReference>
<dbReference type="PROSITE" id="PS00688">
    <property type="entry name" value="SIGMA54_INTERACT_3"/>
    <property type="match status" value="1"/>
</dbReference>
<dbReference type="InterPro" id="IPR003593">
    <property type="entry name" value="AAA+_ATPase"/>
</dbReference>
<evidence type="ECO:0000256" key="7">
    <source>
        <dbReference type="ARBA" id="ARBA00024867"/>
    </source>
</evidence>
<dbReference type="InterPro" id="IPR009057">
    <property type="entry name" value="Homeodomain-like_sf"/>
</dbReference>
<dbReference type="Pfam" id="PF02954">
    <property type="entry name" value="HTH_8"/>
    <property type="match status" value="1"/>
</dbReference>
<dbReference type="Gene3D" id="3.40.50.2300">
    <property type="match status" value="1"/>
</dbReference>
<dbReference type="InterPro" id="IPR001789">
    <property type="entry name" value="Sig_transdc_resp-reg_receiver"/>
</dbReference>
<feature type="domain" description="Sigma-54 factor interaction" evidence="9">
    <location>
        <begin position="151"/>
        <end position="381"/>
    </location>
</feature>